<keyword evidence="1" id="KW-0472">Membrane</keyword>
<proteinExistence type="predicted"/>
<feature type="transmembrane region" description="Helical" evidence="1">
    <location>
        <begin position="257"/>
        <end position="278"/>
    </location>
</feature>
<dbReference type="InterPro" id="IPR046529">
    <property type="entry name" value="DUF6594"/>
</dbReference>
<dbReference type="EMBL" id="FJOG01000041">
    <property type="protein sequence ID" value="CZR67079.1"/>
    <property type="molecule type" value="Genomic_DNA"/>
</dbReference>
<name>A0A1L7XPX2_9HELO</name>
<dbReference type="Pfam" id="PF20237">
    <property type="entry name" value="DUF6594"/>
    <property type="match status" value="1"/>
</dbReference>
<evidence type="ECO:0000313" key="3">
    <source>
        <dbReference type="EMBL" id="CZR67079.1"/>
    </source>
</evidence>
<dbReference type="STRING" id="576137.A0A1L7XPX2"/>
<feature type="domain" description="DUF6594" evidence="2">
    <location>
        <begin position="4"/>
        <end position="269"/>
    </location>
</feature>
<dbReference type="Proteomes" id="UP000184330">
    <property type="component" value="Unassembled WGS sequence"/>
</dbReference>
<sequence>MEGYPAIAQLMGCHDEFAIVRRFKELNMQDILYLQAEILHLKEELKKIELDDKEHPERVFFSRDWWSLANAQDEEGQKQWAIVLEIRRKLQEYNARITEQVFLSNQKGPNSYDLAFFRDWLERPKMGNFPLRGLDRNAWDTEYTDDLLAIKRREHADPVSRWFIDGFIPWFHNKFGSRFKKPIPESPLSEVSQYNETPLLRIVNILGTLVASLLPISSIVILYFVNNAVVRLGIVVAFTAVFSITLLLITQAKRAEVFAATSAFAAVQVVFISSNYVIVTT</sequence>
<feature type="transmembrane region" description="Helical" evidence="1">
    <location>
        <begin position="202"/>
        <end position="224"/>
    </location>
</feature>
<accession>A0A1L7XPX2</accession>
<feature type="transmembrane region" description="Helical" evidence="1">
    <location>
        <begin position="230"/>
        <end position="250"/>
    </location>
</feature>
<evidence type="ECO:0000313" key="4">
    <source>
        <dbReference type="Proteomes" id="UP000184330"/>
    </source>
</evidence>
<reference evidence="3 4" key="1">
    <citation type="submission" date="2016-03" db="EMBL/GenBank/DDBJ databases">
        <authorList>
            <person name="Ploux O."/>
        </authorList>
    </citation>
    <scope>NUCLEOTIDE SEQUENCE [LARGE SCALE GENOMIC DNA]</scope>
    <source>
        <strain evidence="3 4">UAMH 11012</strain>
    </source>
</reference>
<keyword evidence="1" id="KW-0812">Transmembrane</keyword>
<dbReference type="PANTHER" id="PTHR34502:SF5">
    <property type="entry name" value="DUF6594 DOMAIN-CONTAINING PROTEIN"/>
    <property type="match status" value="1"/>
</dbReference>
<protein>
    <recommendedName>
        <fullName evidence="2">DUF6594 domain-containing protein</fullName>
    </recommendedName>
</protein>
<evidence type="ECO:0000259" key="2">
    <source>
        <dbReference type="Pfam" id="PF20237"/>
    </source>
</evidence>
<gene>
    <name evidence="3" type="ORF">PAC_16978</name>
</gene>
<keyword evidence="1" id="KW-1133">Transmembrane helix</keyword>
<evidence type="ECO:0000256" key="1">
    <source>
        <dbReference type="SAM" id="Phobius"/>
    </source>
</evidence>
<dbReference type="AlphaFoldDB" id="A0A1L7XPX2"/>
<dbReference type="PANTHER" id="PTHR34502">
    <property type="entry name" value="DUF6594 DOMAIN-CONTAINING PROTEIN-RELATED"/>
    <property type="match status" value="1"/>
</dbReference>
<keyword evidence="4" id="KW-1185">Reference proteome</keyword>
<dbReference type="OrthoDB" id="5342093at2759"/>
<organism evidence="3 4">
    <name type="scientific">Phialocephala subalpina</name>
    <dbReference type="NCBI Taxonomy" id="576137"/>
    <lineage>
        <taxon>Eukaryota</taxon>
        <taxon>Fungi</taxon>
        <taxon>Dikarya</taxon>
        <taxon>Ascomycota</taxon>
        <taxon>Pezizomycotina</taxon>
        <taxon>Leotiomycetes</taxon>
        <taxon>Helotiales</taxon>
        <taxon>Mollisiaceae</taxon>
        <taxon>Phialocephala</taxon>
        <taxon>Phialocephala fortinii species complex</taxon>
    </lineage>
</organism>